<feature type="compositionally biased region" description="Acidic residues" evidence="1">
    <location>
        <begin position="214"/>
        <end position="235"/>
    </location>
</feature>
<dbReference type="AlphaFoldDB" id="A0A7S0NB77"/>
<sequence>MVKMVDWSRQAVILIVAALFAVYWTGKQGLWDALRGHSPWEKEWQDAKMALVRRLSNKYEVVDGSNQRFEKRIVILTASKRDSNSTTAPVVVAEMYSARRNPMQMHNKRKQEKMRERSVGKGGRGEKGPGSNRRSRGRGGRGGRYDMPMREPVARLKIYDPSLDYLKEIFGKNARRGPDSLIDTNDQRSSSGSDTAEQSRKKEREEGVPPGVELPDEQDESFDRYEDDVQEHEEF</sequence>
<feature type="compositionally biased region" description="Basic and acidic residues" evidence="1">
    <location>
        <begin position="113"/>
        <end position="127"/>
    </location>
</feature>
<proteinExistence type="predicted"/>
<feature type="region of interest" description="Disordered" evidence="1">
    <location>
        <begin position="175"/>
        <end position="235"/>
    </location>
</feature>
<feature type="compositionally biased region" description="Polar residues" evidence="1">
    <location>
        <begin position="182"/>
        <end position="196"/>
    </location>
</feature>
<organism evidence="2">
    <name type="scientific">Hanusia phi</name>
    <dbReference type="NCBI Taxonomy" id="3032"/>
    <lineage>
        <taxon>Eukaryota</taxon>
        <taxon>Cryptophyceae</taxon>
        <taxon>Pyrenomonadales</taxon>
        <taxon>Geminigeraceae</taxon>
        <taxon>Hanusia</taxon>
    </lineage>
</organism>
<name>A0A7S0NB77_9CRYP</name>
<protein>
    <submittedName>
        <fullName evidence="2">Uncharacterized protein</fullName>
    </submittedName>
</protein>
<reference evidence="2" key="1">
    <citation type="submission" date="2021-01" db="EMBL/GenBank/DDBJ databases">
        <authorList>
            <person name="Corre E."/>
            <person name="Pelletier E."/>
            <person name="Niang G."/>
            <person name="Scheremetjew M."/>
            <person name="Finn R."/>
            <person name="Kale V."/>
            <person name="Holt S."/>
            <person name="Cochrane G."/>
            <person name="Meng A."/>
            <person name="Brown T."/>
            <person name="Cohen L."/>
        </authorList>
    </citation>
    <scope>NUCLEOTIDE SEQUENCE</scope>
    <source>
        <strain evidence="2">CCMP325</strain>
    </source>
</reference>
<accession>A0A7S0NB77</accession>
<dbReference type="EMBL" id="HBEO01031808">
    <property type="protein sequence ID" value="CAD8504477.1"/>
    <property type="molecule type" value="Transcribed_RNA"/>
</dbReference>
<evidence type="ECO:0000313" key="2">
    <source>
        <dbReference type="EMBL" id="CAD8504477.1"/>
    </source>
</evidence>
<gene>
    <name evidence="2" type="ORF">HPHI1048_LOCUS21560</name>
</gene>
<feature type="compositionally biased region" description="Basic and acidic residues" evidence="1">
    <location>
        <begin position="197"/>
        <end position="207"/>
    </location>
</feature>
<feature type="region of interest" description="Disordered" evidence="1">
    <location>
        <begin position="98"/>
        <end position="149"/>
    </location>
</feature>
<evidence type="ECO:0000256" key="1">
    <source>
        <dbReference type="SAM" id="MobiDB-lite"/>
    </source>
</evidence>